<name>A0A976FLL3_BRELC</name>
<accession>A0A976FLL3</accession>
<dbReference type="RefSeq" id="XP_067821977.1">
    <property type="nucleotide sequence ID" value="XM_067965911.1"/>
</dbReference>
<dbReference type="AlphaFoldDB" id="A0A976FLL3"/>
<organism evidence="1 3">
    <name type="scientific">Bremia lactucae</name>
    <name type="common">Lettuce downy mildew</name>
    <dbReference type="NCBI Taxonomy" id="4779"/>
    <lineage>
        <taxon>Eukaryota</taxon>
        <taxon>Sar</taxon>
        <taxon>Stramenopiles</taxon>
        <taxon>Oomycota</taxon>
        <taxon>Peronosporomycetes</taxon>
        <taxon>Peronosporales</taxon>
        <taxon>Peronosporaceae</taxon>
        <taxon>Bremia</taxon>
    </lineage>
</organism>
<dbReference type="EMBL" id="SHOA02000038">
    <property type="protein sequence ID" value="TDH72478.1"/>
    <property type="molecule type" value="Genomic_DNA"/>
</dbReference>
<protein>
    <submittedName>
        <fullName evidence="1">Uncharacterized protein</fullName>
    </submittedName>
</protein>
<dbReference type="Proteomes" id="UP000294530">
    <property type="component" value="Unassembled WGS sequence"/>
</dbReference>
<keyword evidence="3" id="KW-1185">Reference proteome</keyword>
<comment type="caution">
    <text evidence="1">The sequence shown here is derived from an EMBL/GenBank/DDBJ whole genome shotgun (WGS) entry which is preliminary data.</text>
</comment>
<dbReference type="EMBL" id="SHOA02000086">
    <property type="protein sequence ID" value="TDH69100.1"/>
    <property type="molecule type" value="Genomic_DNA"/>
</dbReference>
<sequence length="242" mass="27513">MTDQFDHVERLKTLVNVRRGWMAMSIKESTKQSIWYLEEYAASTTNRLERKRHASYGSHFFATRCLRDQATKQYSSPWNYCLYRPSSMTKANNVIETGEQLILTVSACVEMIATAKRADPINFPLILRYTDRHCLFYVHCTLPGPHDSGVSADDGSGEDMDISQDEISKKEMKGEDESLAGFVGAAIRPRWGVTPTSFGDMTYTLRQDIQLILRCSASPRYPALLEFRVNTVAASYENAQLR</sequence>
<dbReference type="OrthoDB" id="129477at2759"/>
<evidence type="ECO:0000313" key="1">
    <source>
        <dbReference type="EMBL" id="TDH69100.1"/>
    </source>
</evidence>
<dbReference type="GeneID" id="94351582"/>
<gene>
    <name evidence="2" type="ORF">CCR75_007855</name>
    <name evidence="1" type="ORF">CCR75_009245</name>
</gene>
<reference evidence="1 3" key="1">
    <citation type="journal article" date="2021" name="Genome Biol.">
        <title>AFLAP: assembly-free linkage analysis pipeline using k-mers from genome sequencing data.</title>
        <authorList>
            <person name="Fletcher K."/>
            <person name="Zhang L."/>
            <person name="Gil J."/>
            <person name="Han R."/>
            <person name="Cavanaugh K."/>
            <person name="Michelmore R."/>
        </authorList>
    </citation>
    <scope>NUCLEOTIDE SEQUENCE [LARGE SCALE GENOMIC DNA]</scope>
    <source>
        <strain evidence="1 3">SF5</strain>
    </source>
</reference>
<dbReference type="KEGG" id="blac:94351582"/>
<reference evidence="1" key="2">
    <citation type="submission" date="2021-07" db="EMBL/GenBank/DDBJ databases">
        <authorList>
            <person name="Fletcher K."/>
        </authorList>
    </citation>
    <scope>NUCLEOTIDE SEQUENCE</scope>
    <source>
        <strain evidence="1">SF5</strain>
    </source>
</reference>
<evidence type="ECO:0000313" key="3">
    <source>
        <dbReference type="Proteomes" id="UP000294530"/>
    </source>
</evidence>
<proteinExistence type="predicted"/>
<evidence type="ECO:0000313" key="2">
    <source>
        <dbReference type="EMBL" id="TDH72478.1"/>
    </source>
</evidence>